<dbReference type="EMBL" id="GISG01218672">
    <property type="protein sequence ID" value="MBA4662870.1"/>
    <property type="molecule type" value="Transcribed_RNA"/>
</dbReference>
<protein>
    <submittedName>
        <fullName evidence="1">Uncharacterized protein</fullName>
    </submittedName>
</protein>
<reference evidence="1" key="1">
    <citation type="journal article" date="2013" name="J. Plant Res.">
        <title>Effect of fungi and light on seed germination of three Opuntia species from semiarid lands of central Mexico.</title>
        <authorList>
            <person name="Delgado-Sanchez P."/>
            <person name="Jimenez-Bremont J.F."/>
            <person name="Guerrero-Gonzalez Mde L."/>
            <person name="Flores J."/>
        </authorList>
    </citation>
    <scope>NUCLEOTIDE SEQUENCE</scope>
    <source>
        <tissue evidence="1">Cladode</tissue>
    </source>
</reference>
<dbReference type="AlphaFoldDB" id="A0A7C9EI92"/>
<proteinExistence type="predicted"/>
<organism evidence="1">
    <name type="scientific">Opuntia streptacantha</name>
    <name type="common">Prickly pear cactus</name>
    <name type="synonym">Opuntia cardona</name>
    <dbReference type="NCBI Taxonomy" id="393608"/>
    <lineage>
        <taxon>Eukaryota</taxon>
        <taxon>Viridiplantae</taxon>
        <taxon>Streptophyta</taxon>
        <taxon>Embryophyta</taxon>
        <taxon>Tracheophyta</taxon>
        <taxon>Spermatophyta</taxon>
        <taxon>Magnoliopsida</taxon>
        <taxon>eudicotyledons</taxon>
        <taxon>Gunneridae</taxon>
        <taxon>Pentapetalae</taxon>
        <taxon>Caryophyllales</taxon>
        <taxon>Cactineae</taxon>
        <taxon>Cactaceae</taxon>
        <taxon>Opuntioideae</taxon>
        <taxon>Opuntia</taxon>
    </lineage>
</organism>
<reference evidence="1" key="2">
    <citation type="submission" date="2020-07" db="EMBL/GenBank/DDBJ databases">
        <authorList>
            <person name="Vera ALvarez R."/>
            <person name="Arias-Moreno D.M."/>
            <person name="Jimenez-Jacinto V."/>
            <person name="Jimenez-Bremont J.F."/>
            <person name="Swaminathan K."/>
            <person name="Moose S.P."/>
            <person name="Guerrero-Gonzalez M.L."/>
            <person name="Marino-Ramirez L."/>
            <person name="Landsman D."/>
            <person name="Rodriguez-Kessler M."/>
            <person name="Delgado-Sanchez P."/>
        </authorList>
    </citation>
    <scope>NUCLEOTIDE SEQUENCE</scope>
    <source>
        <tissue evidence="1">Cladode</tissue>
    </source>
</reference>
<name>A0A7C9EI92_OPUST</name>
<dbReference type="EMBL" id="GISG01218670">
    <property type="protein sequence ID" value="MBA4662868.1"/>
    <property type="molecule type" value="Transcribed_RNA"/>
</dbReference>
<sequence length="112" mass="12951">MLIQPTQPTCNTVICICIGQQPFLFHDILQFQCFNNHPFFAITIYQDVEYHIIQVKPFALHLIYKYIGCLQLPSLAQTIYQSSITVSIRRKAFLCHFIKQTACSLQIIFPAV</sequence>
<evidence type="ECO:0000313" key="1">
    <source>
        <dbReference type="EMBL" id="MBA4662868.1"/>
    </source>
</evidence>
<accession>A0A7C9EI92</accession>